<evidence type="ECO:0000313" key="2">
    <source>
        <dbReference type="EMBL" id="CUS20954.1"/>
    </source>
</evidence>
<dbReference type="InterPro" id="IPR022033">
    <property type="entry name" value="Rav1p_C"/>
</dbReference>
<accession>A0A0P1KXV2</accession>
<gene>
    <name evidence="2" type="ORF">LAQU0_S02e02190g</name>
</gene>
<dbReference type="Proteomes" id="UP000236544">
    <property type="component" value="Unassembled WGS sequence"/>
</dbReference>
<evidence type="ECO:0000313" key="3">
    <source>
        <dbReference type="Proteomes" id="UP000236544"/>
    </source>
</evidence>
<dbReference type="Pfam" id="PF12234">
    <property type="entry name" value="Rav1p_C"/>
    <property type="match status" value="1"/>
</dbReference>
<sequence length="1264" mass="144319">MSLNFLPGQPNDTLQTVCQSSWQGHTLMAYCSGNNLIILSNDFSKLQTIYLESDCIAVDIDASNGHIAVAFGSAVYIYKPLHQVMRNPRWVFCTKIFHDDSRVNAISWGSNGELAVGSDYLSFWKIREEFGIFTPSLLWTKKQFKPVYRCAVSEDSQVIASMHKYSNNVRLWKRISIGGDRDLFDLTVISHPAPVATFRWKRTTNFCDEERDSHVLYTLCSDGKLRIWVYFEVNSRKTVQQWGNLELDKAKNQRFCFILDSWLVQEVLSGRNTSEFEYFSQLHPEVAIIADSSGNLDVYALENLSHNPPKLMSKRKLFSTQIEPGAFVHLPEYLYFAEPQLTRGNSKKISLIVHDIKGVLRHSSIDLAGALAGQNGKFGTLLHKFTGHNKSIQKLGRSSDGMAMITLSRFSENCIWVPQPLPGSMSLRKKNIIYSGTPLLDAVVLERGALVVTLSKNLELQVWDCPDNKSGKKSILKSTHVLEKLMGEPRLMLNTPEKKHQHDCHFIALIYSSGQTCGFEVSSSRGIVPVKSSSLDIGDEKDIYLVSSINPVNYGFFADRSLVSIITKSGLIKTFKSIVMPDFIEWKLTFEMDTGLSNPTLICGSSIDKICVVDESRLRLTIWDLRRSFLEHEESFDDLIRDVDWTSTRFSQSIFSIGFKDHSLLFTQLRYDYTSKNPSYCPVEKIDLSQHTTHPVGDSIWMTDGTFVAASGNQLFIKDKYLDIHDTFTNQSIGSRRILSNDIMHLSTVLNGPLPVYHPQMLIQALYAGKLKLVREILLRLFLKLRDFEFKSIDVAEIGSTLELSYQKFICPSEESYLMDPYPEPYSYFSASVSLSLKEKLAKHALPFLTRHQQVTLLTVIEAIEDMDKNGQALDFNGMLFILGVKLFELHRKTQESVNVRDALWCLCSKNRKVLFLTVMPNINSWKRAREYKISYWAERDDLVATFDNIAKFEFSNDANRDPRSAGIFYLSLKKKQILTSLWRISAGHPEQQKMLRFLNNDFREPRWRRAAFKNAFVLLSKHRFTDAACFFLLADSLKDAVNVILKQMDDLPLAFGVCRVYEGDFGPVLKDVLLNNILPQAVLNNDRWLTSLIYHAINEPSLAMKALIMSPIHLSDNAKLVSQQESVNKSFLVEDPALLMLYRQVRRMGRNLYAASLEVDTELEYKTVLRVAAIYSRMGCDFLALSLIVNWRFEDKFMRQKNNSEVKKALEKVPTNHDEQPARFKSIFEKFDDMSGRSLRQNTNTTGDTSSNNTQVRSLLDDF</sequence>
<dbReference type="GO" id="GO:0043291">
    <property type="term" value="C:RAVE complex"/>
    <property type="evidence" value="ECO:0007669"/>
    <property type="project" value="TreeGrafter"/>
</dbReference>
<dbReference type="AlphaFoldDB" id="A0A0P1KXV2"/>
<feature type="domain" description="RAVE complex protein Rav1 C-terminal" evidence="1">
    <location>
        <begin position="570"/>
        <end position="1188"/>
    </location>
</feature>
<dbReference type="Gene3D" id="2.130.10.10">
    <property type="entry name" value="YVTN repeat-like/Quinoprotein amine dehydrogenase"/>
    <property type="match status" value="1"/>
</dbReference>
<dbReference type="OrthoDB" id="342131at2759"/>
<dbReference type="InterPro" id="IPR015943">
    <property type="entry name" value="WD40/YVTN_repeat-like_dom_sf"/>
</dbReference>
<organism evidence="2 3">
    <name type="scientific">Lachancea quebecensis</name>
    <dbReference type="NCBI Taxonomy" id="1654605"/>
    <lineage>
        <taxon>Eukaryota</taxon>
        <taxon>Fungi</taxon>
        <taxon>Dikarya</taxon>
        <taxon>Ascomycota</taxon>
        <taxon>Saccharomycotina</taxon>
        <taxon>Saccharomycetes</taxon>
        <taxon>Saccharomycetales</taxon>
        <taxon>Saccharomycetaceae</taxon>
        <taxon>Lachancea</taxon>
    </lineage>
</organism>
<dbReference type="InterPro" id="IPR036322">
    <property type="entry name" value="WD40_repeat_dom_sf"/>
</dbReference>
<dbReference type="GO" id="GO:0007035">
    <property type="term" value="P:vacuolar acidification"/>
    <property type="evidence" value="ECO:0007669"/>
    <property type="project" value="TreeGrafter"/>
</dbReference>
<dbReference type="SUPFAM" id="SSF50978">
    <property type="entry name" value="WD40 repeat-like"/>
    <property type="match status" value="2"/>
</dbReference>
<protein>
    <submittedName>
        <fullName evidence="2">LAQU0S02e02190g1_1</fullName>
    </submittedName>
</protein>
<dbReference type="PANTHER" id="PTHR13950:SF9">
    <property type="entry name" value="RABCONNECTIN-3A"/>
    <property type="match status" value="1"/>
</dbReference>
<evidence type="ECO:0000259" key="1">
    <source>
        <dbReference type="Pfam" id="PF12234"/>
    </source>
</evidence>
<keyword evidence="3" id="KW-1185">Reference proteome</keyword>
<proteinExistence type="predicted"/>
<dbReference type="InterPro" id="IPR052208">
    <property type="entry name" value="DmX-like/RAVE_component"/>
</dbReference>
<name>A0A0P1KXV2_9SACH</name>
<reference evidence="3" key="1">
    <citation type="submission" date="2015-10" db="EMBL/GenBank/DDBJ databases">
        <authorList>
            <person name="Devillers H."/>
        </authorList>
    </citation>
    <scope>NUCLEOTIDE SEQUENCE [LARGE SCALE GENOMIC DNA]</scope>
</reference>
<dbReference type="PANTHER" id="PTHR13950">
    <property type="entry name" value="RABCONNECTIN-RELATED"/>
    <property type="match status" value="1"/>
</dbReference>
<dbReference type="EMBL" id="LN890542">
    <property type="protein sequence ID" value="CUS20954.1"/>
    <property type="molecule type" value="Genomic_DNA"/>
</dbReference>